<evidence type="ECO:0000313" key="8">
    <source>
        <dbReference type="Proteomes" id="UP000428333"/>
    </source>
</evidence>
<feature type="non-terminal residue" evidence="7">
    <location>
        <position position="1"/>
    </location>
</feature>
<protein>
    <recommendedName>
        <fullName evidence="6">Protein kinase domain-containing protein</fullName>
    </recommendedName>
</protein>
<keyword evidence="4" id="KW-0067">ATP-binding</keyword>
<dbReference type="GO" id="GO:0005634">
    <property type="term" value="C:nucleus"/>
    <property type="evidence" value="ECO:0007669"/>
    <property type="project" value="TreeGrafter"/>
</dbReference>
<dbReference type="AlphaFoldDB" id="A0A6A4LIW8"/>
<evidence type="ECO:0000256" key="4">
    <source>
        <dbReference type="ARBA" id="ARBA00022840"/>
    </source>
</evidence>
<dbReference type="InterPro" id="IPR011009">
    <property type="entry name" value="Kinase-like_dom_sf"/>
</dbReference>
<reference evidence="7 8" key="1">
    <citation type="journal article" date="2019" name="Genome Biol. Evol.">
        <title>The Rhododendron genome and chromosomal organization provide insight into shared whole-genome duplications across the heath family (Ericaceae).</title>
        <authorList>
            <person name="Soza V.L."/>
            <person name="Lindsley D."/>
            <person name="Waalkes A."/>
            <person name="Ramage E."/>
            <person name="Patwardhan R.P."/>
            <person name="Burton J.N."/>
            <person name="Adey A."/>
            <person name="Kumar A."/>
            <person name="Qiu R."/>
            <person name="Shendure J."/>
            <person name="Hall B."/>
        </authorList>
    </citation>
    <scope>NUCLEOTIDE SEQUENCE [LARGE SCALE GENOMIC DNA]</scope>
    <source>
        <strain evidence="7">RSF 1966-606</strain>
    </source>
</reference>
<dbReference type="GO" id="GO:0005524">
    <property type="term" value="F:ATP binding"/>
    <property type="evidence" value="ECO:0007669"/>
    <property type="project" value="UniProtKB-KW"/>
</dbReference>
<dbReference type="PROSITE" id="PS50011">
    <property type="entry name" value="PROTEIN_KINASE_DOM"/>
    <property type="match status" value="1"/>
</dbReference>
<evidence type="ECO:0000256" key="1">
    <source>
        <dbReference type="ARBA" id="ARBA00022679"/>
    </source>
</evidence>
<dbReference type="InterPro" id="IPR050339">
    <property type="entry name" value="CC_SR_Kinase"/>
</dbReference>
<name>A0A6A4LIW8_9ERIC</name>
<dbReference type="PANTHER" id="PTHR11042">
    <property type="entry name" value="EUKARYOTIC TRANSLATION INITIATION FACTOR 2-ALPHA KINASE EIF2-ALPHA KINASE -RELATED"/>
    <property type="match status" value="1"/>
</dbReference>
<dbReference type="SMART" id="SM00220">
    <property type="entry name" value="S_TKc"/>
    <property type="match status" value="1"/>
</dbReference>
<feature type="domain" description="Protein kinase" evidence="6">
    <location>
        <begin position="34"/>
        <end position="309"/>
    </location>
</feature>
<accession>A0A6A4LIW8</accession>
<keyword evidence="2" id="KW-0547">Nucleotide-binding</keyword>
<keyword evidence="3" id="KW-0418">Kinase</keyword>
<keyword evidence="1" id="KW-0808">Transferase</keyword>
<organism evidence="7 8">
    <name type="scientific">Rhododendron williamsianum</name>
    <dbReference type="NCBI Taxonomy" id="262921"/>
    <lineage>
        <taxon>Eukaryota</taxon>
        <taxon>Viridiplantae</taxon>
        <taxon>Streptophyta</taxon>
        <taxon>Embryophyta</taxon>
        <taxon>Tracheophyta</taxon>
        <taxon>Spermatophyta</taxon>
        <taxon>Magnoliopsida</taxon>
        <taxon>eudicotyledons</taxon>
        <taxon>Gunneridae</taxon>
        <taxon>Pentapetalae</taxon>
        <taxon>asterids</taxon>
        <taxon>Ericales</taxon>
        <taxon>Ericaceae</taxon>
        <taxon>Ericoideae</taxon>
        <taxon>Rhodoreae</taxon>
        <taxon>Rhododendron</taxon>
    </lineage>
</organism>
<evidence type="ECO:0000259" key="6">
    <source>
        <dbReference type="PROSITE" id="PS50011"/>
    </source>
</evidence>
<evidence type="ECO:0000313" key="7">
    <source>
        <dbReference type="EMBL" id="KAE9457565.1"/>
    </source>
</evidence>
<dbReference type="InterPro" id="IPR008266">
    <property type="entry name" value="Tyr_kinase_AS"/>
</dbReference>
<dbReference type="InterPro" id="IPR000719">
    <property type="entry name" value="Prot_kinase_dom"/>
</dbReference>
<dbReference type="Gene3D" id="1.10.510.10">
    <property type="entry name" value="Transferase(Phosphotransferase) domain 1"/>
    <property type="match status" value="1"/>
</dbReference>
<dbReference type="Pfam" id="PF00069">
    <property type="entry name" value="Pkinase"/>
    <property type="match status" value="1"/>
</dbReference>
<evidence type="ECO:0000256" key="2">
    <source>
        <dbReference type="ARBA" id="ARBA00022741"/>
    </source>
</evidence>
<dbReference type="EMBL" id="QEFC01001481">
    <property type="protein sequence ID" value="KAE9457565.1"/>
    <property type="molecule type" value="Genomic_DNA"/>
</dbReference>
<feature type="region of interest" description="Disordered" evidence="5">
    <location>
        <begin position="13"/>
        <end position="54"/>
    </location>
</feature>
<dbReference type="Proteomes" id="UP000428333">
    <property type="component" value="Linkage Group LG06"/>
</dbReference>
<proteinExistence type="predicted"/>
<dbReference type="OrthoDB" id="1750811at2759"/>
<dbReference type="GO" id="GO:0004672">
    <property type="term" value="F:protein kinase activity"/>
    <property type="evidence" value="ECO:0007669"/>
    <property type="project" value="InterPro"/>
</dbReference>
<dbReference type="SUPFAM" id="SSF56112">
    <property type="entry name" value="Protein kinase-like (PK-like)"/>
    <property type="match status" value="1"/>
</dbReference>
<sequence>MLIVTINTVGTDVDDGGGKATATTDVNDGGEGDDEGVSGSGSGDGGRRADEGRRWKARTRPWCKLIDKTKSYLSKVGLSAISQKLTDGPMVTKQEAHPISLVLLGSHPAWIEDSYTVEQSSSAEESSSEDSVKANATLYIQMKFYPEMLQELLESYRKSKTFLDNETIWRYFRQIVEGVHHIHEKSFVHRDLTRSNIFLDDTKNIQIDDFGLATFLQDRSCGVAGNPLYIAPELQEEYDQVSDKADIFSLGLLLCDLIYQFGTDGERISVFARQGDFPKELAILGELLALSPLARPSAFEILQKDLPWRGRSLISWRALDASFWANEELTYF</sequence>
<feature type="compositionally biased region" description="Basic and acidic residues" evidence="5">
    <location>
        <begin position="45"/>
        <end position="54"/>
    </location>
</feature>
<dbReference type="PROSITE" id="PS00109">
    <property type="entry name" value="PROTEIN_KINASE_TYR"/>
    <property type="match status" value="1"/>
</dbReference>
<gene>
    <name evidence="7" type="ORF">C3L33_10543</name>
</gene>
<evidence type="ECO:0000256" key="3">
    <source>
        <dbReference type="ARBA" id="ARBA00022777"/>
    </source>
</evidence>
<dbReference type="GO" id="GO:0005737">
    <property type="term" value="C:cytoplasm"/>
    <property type="evidence" value="ECO:0007669"/>
    <property type="project" value="TreeGrafter"/>
</dbReference>
<comment type="caution">
    <text evidence="7">The sequence shown here is derived from an EMBL/GenBank/DDBJ whole genome shotgun (WGS) entry which is preliminary data.</text>
</comment>
<keyword evidence="8" id="KW-1185">Reference proteome</keyword>
<evidence type="ECO:0000256" key="5">
    <source>
        <dbReference type="SAM" id="MobiDB-lite"/>
    </source>
</evidence>